<name>A0A175WFC5_9PEZI</name>
<gene>
    <name evidence="2" type="ORF">MMYC01_201221</name>
</gene>
<dbReference type="GO" id="GO:0032259">
    <property type="term" value="P:methylation"/>
    <property type="evidence" value="ECO:0007669"/>
    <property type="project" value="UniProtKB-KW"/>
</dbReference>
<keyword evidence="3" id="KW-1185">Reference proteome</keyword>
<dbReference type="Gene3D" id="3.40.50.150">
    <property type="entry name" value="Vaccinia Virus protein VP39"/>
    <property type="match status" value="1"/>
</dbReference>
<dbReference type="Proteomes" id="UP000078237">
    <property type="component" value="Unassembled WGS sequence"/>
</dbReference>
<sequence length="294" mass="32998">MSEQQATSVPVADEALPMIEAMETEGSDEDDDVHHYLTLLLNDKLFLAPIQEDAEGLTVLDVGTGTGIWCIDFGYEHPQAEVVGTDLSPIQPAWVPTNVRFEIEDAALDWTFRDNTFDFIHMRYLIGGIDDWGALFKQAYRCCKAGGWVESFEVGPIFHSDDGSIDKNPVIAVWNRMFTEAGVKIGKSFSIPTEDLQRPSMEEGGFTDCKVVDLKIPMGGWARDPRLAEIGRTSLAALETDLEGFTLLLWHNVVQWPQDEYKPFLDALRKTLRDKKTHAYLKARLVYGQKPEAA</sequence>
<dbReference type="PANTHER" id="PTHR43591:SF10">
    <property type="entry name" value="ABC TRANSMEMBRANE TYPE-1 DOMAIN-CONTAINING PROTEIN-RELATED"/>
    <property type="match status" value="1"/>
</dbReference>
<protein>
    <submittedName>
        <fullName evidence="2">Demethylmenaquinone methyltransferase</fullName>
    </submittedName>
</protein>
<evidence type="ECO:0000256" key="1">
    <source>
        <dbReference type="ARBA" id="ARBA00038158"/>
    </source>
</evidence>
<organism evidence="2 3">
    <name type="scientific">Madurella mycetomatis</name>
    <dbReference type="NCBI Taxonomy" id="100816"/>
    <lineage>
        <taxon>Eukaryota</taxon>
        <taxon>Fungi</taxon>
        <taxon>Dikarya</taxon>
        <taxon>Ascomycota</taxon>
        <taxon>Pezizomycotina</taxon>
        <taxon>Sordariomycetes</taxon>
        <taxon>Sordariomycetidae</taxon>
        <taxon>Sordariales</taxon>
        <taxon>Sordariales incertae sedis</taxon>
        <taxon>Madurella</taxon>
    </lineage>
</organism>
<reference evidence="2 3" key="1">
    <citation type="journal article" date="2016" name="Genome Announc.">
        <title>Genome Sequence of Madurella mycetomatis mm55, Isolated from a Human Mycetoma Case in Sudan.</title>
        <authorList>
            <person name="Smit S."/>
            <person name="Derks M.F."/>
            <person name="Bervoets S."/>
            <person name="Fahal A."/>
            <person name="van Leeuwen W."/>
            <person name="van Belkum A."/>
            <person name="van de Sande W.W."/>
        </authorList>
    </citation>
    <scope>NUCLEOTIDE SEQUENCE [LARGE SCALE GENOMIC DNA]</scope>
    <source>
        <strain evidence="3">mm55</strain>
    </source>
</reference>
<dbReference type="AlphaFoldDB" id="A0A175WFC5"/>
<dbReference type="Pfam" id="PF13489">
    <property type="entry name" value="Methyltransf_23"/>
    <property type="match status" value="1"/>
</dbReference>
<proteinExistence type="inferred from homology"/>
<dbReference type="VEuPathDB" id="FungiDB:MMYC01_201221"/>
<keyword evidence="2" id="KW-0489">Methyltransferase</keyword>
<evidence type="ECO:0000313" key="2">
    <source>
        <dbReference type="EMBL" id="KXX82478.1"/>
    </source>
</evidence>
<comment type="similarity">
    <text evidence="1">Belongs to the methyltransferase superfamily. LaeA methyltransferase family.</text>
</comment>
<comment type="caution">
    <text evidence="2">The sequence shown here is derived from an EMBL/GenBank/DDBJ whole genome shotgun (WGS) entry which is preliminary data.</text>
</comment>
<accession>A0A175WFC5</accession>
<dbReference type="EMBL" id="LCTW02000013">
    <property type="protein sequence ID" value="KXX82478.1"/>
    <property type="molecule type" value="Genomic_DNA"/>
</dbReference>
<dbReference type="OrthoDB" id="2013972at2759"/>
<dbReference type="PANTHER" id="PTHR43591">
    <property type="entry name" value="METHYLTRANSFERASE"/>
    <property type="match status" value="1"/>
</dbReference>
<dbReference type="SUPFAM" id="SSF53335">
    <property type="entry name" value="S-adenosyl-L-methionine-dependent methyltransferases"/>
    <property type="match status" value="1"/>
</dbReference>
<dbReference type="CDD" id="cd02440">
    <property type="entry name" value="AdoMet_MTases"/>
    <property type="match status" value="1"/>
</dbReference>
<dbReference type="InterPro" id="IPR029063">
    <property type="entry name" value="SAM-dependent_MTases_sf"/>
</dbReference>
<keyword evidence="2" id="KW-0808">Transferase</keyword>
<evidence type="ECO:0000313" key="3">
    <source>
        <dbReference type="Proteomes" id="UP000078237"/>
    </source>
</evidence>
<dbReference type="GO" id="GO:0008168">
    <property type="term" value="F:methyltransferase activity"/>
    <property type="evidence" value="ECO:0007669"/>
    <property type="project" value="UniProtKB-KW"/>
</dbReference>